<reference evidence="4 5" key="1">
    <citation type="submission" date="2024-10" db="EMBL/GenBank/DDBJ databases">
        <title>The Natural Products Discovery Center: Release of the First 8490 Sequenced Strains for Exploring Actinobacteria Biosynthetic Diversity.</title>
        <authorList>
            <person name="Kalkreuter E."/>
            <person name="Kautsar S.A."/>
            <person name="Yang D."/>
            <person name="Bader C.D."/>
            <person name="Teijaro C.N."/>
            <person name="Fluegel L."/>
            <person name="Davis C.M."/>
            <person name="Simpson J.R."/>
            <person name="Lauterbach L."/>
            <person name="Steele A.D."/>
            <person name="Gui C."/>
            <person name="Meng S."/>
            <person name="Li G."/>
            <person name="Viehrig K."/>
            <person name="Ye F."/>
            <person name="Su P."/>
            <person name="Kiefer A.F."/>
            <person name="Nichols A."/>
            <person name="Cepeda A.J."/>
            <person name="Yan W."/>
            <person name="Fan B."/>
            <person name="Jiang Y."/>
            <person name="Adhikari A."/>
            <person name="Zheng C.-J."/>
            <person name="Schuster L."/>
            <person name="Cowan T.M."/>
            <person name="Smanski M.J."/>
            <person name="Chevrette M.G."/>
            <person name="De Carvalho L.P.S."/>
            <person name="Shen B."/>
        </authorList>
    </citation>
    <scope>NUCLEOTIDE SEQUENCE [LARGE SCALE GENOMIC DNA]</scope>
    <source>
        <strain evidence="4 5">NPDC021253</strain>
    </source>
</reference>
<dbReference type="Proteomes" id="UP001611075">
    <property type="component" value="Unassembled WGS sequence"/>
</dbReference>
<gene>
    <name evidence="4" type="ORF">ACH4OY_17850</name>
</gene>
<dbReference type="RefSeq" id="WP_396680932.1">
    <property type="nucleotide sequence ID" value="NZ_JBIRPU010000012.1"/>
</dbReference>
<dbReference type="InterPro" id="IPR002347">
    <property type="entry name" value="SDR_fam"/>
</dbReference>
<accession>A0ABW7SLE9</accession>
<sequence>MGTYAVTGAASGMGRATAERLRRDGHTVVGVDLRDVEVIADLSTPTGRAAAAVEVLERIGGRLDGAVCAAGLGGIPGRDRMVQQVNFFGVVDLLEAWRPVLAAAGNSKVVVFGSNSTTLTPMVPERAVRALLARDPDKALRVVGRFGKRSAPFAYASSKMAVTRWARRSAISPEWAGAGIRVNVLAPGIIATPLLDEQIARGEKESVEQLAVPIGGRGKPADVGEWVAFMLSPAADFLCGSVIFLDGGSDAYFRTDDWPASTGPAGVIRYLRRAKKWRARH</sequence>
<protein>
    <submittedName>
        <fullName evidence="4">SDR family oxidoreductase</fullName>
    </submittedName>
</protein>
<proteinExistence type="inferred from homology"/>
<evidence type="ECO:0000313" key="4">
    <source>
        <dbReference type="EMBL" id="MFI0794526.1"/>
    </source>
</evidence>
<keyword evidence="5" id="KW-1185">Reference proteome</keyword>
<dbReference type="PRINTS" id="PR00081">
    <property type="entry name" value="GDHRDH"/>
</dbReference>
<dbReference type="PANTHER" id="PTHR24321:SF8">
    <property type="entry name" value="ESTRADIOL 17-BETA-DEHYDROGENASE 8-RELATED"/>
    <property type="match status" value="1"/>
</dbReference>
<comment type="caution">
    <text evidence="4">The sequence shown here is derived from an EMBL/GenBank/DDBJ whole genome shotgun (WGS) entry which is preliminary data.</text>
</comment>
<keyword evidence="2" id="KW-0560">Oxidoreductase</keyword>
<dbReference type="InterPro" id="IPR036291">
    <property type="entry name" value="NAD(P)-bd_dom_sf"/>
</dbReference>
<evidence type="ECO:0000313" key="5">
    <source>
        <dbReference type="Proteomes" id="UP001611075"/>
    </source>
</evidence>
<dbReference type="Pfam" id="PF13561">
    <property type="entry name" value="adh_short_C2"/>
    <property type="match status" value="1"/>
</dbReference>
<name>A0ABW7SLE9_9ACTN</name>
<dbReference type="InterPro" id="IPR001509">
    <property type="entry name" value="Epimerase_deHydtase"/>
</dbReference>
<comment type="similarity">
    <text evidence="1">Belongs to the short-chain dehydrogenases/reductases (SDR) family.</text>
</comment>
<evidence type="ECO:0000256" key="2">
    <source>
        <dbReference type="ARBA" id="ARBA00023002"/>
    </source>
</evidence>
<dbReference type="PANTHER" id="PTHR24321">
    <property type="entry name" value="DEHYDROGENASES, SHORT CHAIN"/>
    <property type="match status" value="1"/>
</dbReference>
<evidence type="ECO:0000256" key="1">
    <source>
        <dbReference type="ARBA" id="ARBA00006484"/>
    </source>
</evidence>
<dbReference type="Gene3D" id="3.40.50.720">
    <property type="entry name" value="NAD(P)-binding Rossmann-like Domain"/>
    <property type="match status" value="1"/>
</dbReference>
<organism evidence="4 5">
    <name type="scientific">Micromonospora rubida</name>
    <dbReference type="NCBI Taxonomy" id="2697657"/>
    <lineage>
        <taxon>Bacteria</taxon>
        <taxon>Bacillati</taxon>
        <taxon>Actinomycetota</taxon>
        <taxon>Actinomycetes</taxon>
        <taxon>Micromonosporales</taxon>
        <taxon>Micromonosporaceae</taxon>
        <taxon>Micromonospora</taxon>
    </lineage>
</organism>
<dbReference type="SUPFAM" id="SSF51735">
    <property type="entry name" value="NAD(P)-binding Rossmann-fold domains"/>
    <property type="match status" value="1"/>
</dbReference>
<dbReference type="EMBL" id="JBIRPU010000012">
    <property type="protein sequence ID" value="MFI0794526.1"/>
    <property type="molecule type" value="Genomic_DNA"/>
</dbReference>
<feature type="domain" description="NAD-dependent epimerase/dehydratase" evidence="3">
    <location>
        <begin position="6"/>
        <end position="118"/>
    </location>
</feature>
<dbReference type="Pfam" id="PF01370">
    <property type="entry name" value="Epimerase"/>
    <property type="match status" value="1"/>
</dbReference>
<evidence type="ECO:0000259" key="3">
    <source>
        <dbReference type="Pfam" id="PF01370"/>
    </source>
</evidence>